<feature type="region of interest" description="Disordered" evidence="1">
    <location>
        <begin position="40"/>
        <end position="86"/>
    </location>
</feature>
<evidence type="ECO:0000313" key="3">
    <source>
        <dbReference type="Proteomes" id="UP000673975"/>
    </source>
</evidence>
<protein>
    <submittedName>
        <fullName evidence="2">Uncharacterized protein</fullName>
    </submittedName>
</protein>
<dbReference type="AlphaFoldDB" id="A0A8J7S704"/>
<keyword evidence="3" id="KW-1185">Reference proteome</keyword>
<dbReference type="EMBL" id="JAFIDN010000001">
    <property type="protein sequence ID" value="MBP3191306.1"/>
    <property type="molecule type" value="Genomic_DNA"/>
</dbReference>
<comment type="caution">
    <text evidence="2">The sequence shown here is derived from an EMBL/GenBank/DDBJ whole genome shotgun (WGS) entry which is preliminary data.</text>
</comment>
<evidence type="ECO:0000313" key="2">
    <source>
        <dbReference type="EMBL" id="MBP3191306.1"/>
    </source>
</evidence>
<evidence type="ECO:0000256" key="1">
    <source>
        <dbReference type="SAM" id="MobiDB-lite"/>
    </source>
</evidence>
<dbReference type="Proteomes" id="UP000673975">
    <property type="component" value="Unassembled WGS sequence"/>
</dbReference>
<accession>A0A8J7S704</accession>
<reference evidence="2" key="1">
    <citation type="submission" date="2021-02" db="EMBL/GenBank/DDBJ databases">
        <title>Natronogracilivirga saccharolytica gen. nov. sp. nov. a new anaerobic, haloalkiliphilic carbohydrate-fermenting bacterium from soda lake and proposing of Cyclonatronumiaceae fam. nov. in the phylum Balneolaeota.</title>
        <authorList>
            <person name="Zhilina T.N."/>
            <person name="Sorokin D.Y."/>
            <person name="Zavarzina D.G."/>
            <person name="Toshchakov S.V."/>
            <person name="Kublanov I.V."/>
        </authorList>
    </citation>
    <scope>NUCLEOTIDE SEQUENCE</scope>
    <source>
        <strain evidence="2">Z-1702</strain>
    </source>
</reference>
<sequence>MNRKRIRTIFIAFALVLAGLVIADSMGFFDSKPYREVPHGNHSHYVPHDRDPAIPISDFPTTPPREGEKITPTGQIVPDADGDWWD</sequence>
<name>A0A8J7S704_9BACT</name>
<organism evidence="2 3">
    <name type="scientific">Natronogracilivirga saccharolytica</name>
    <dbReference type="NCBI Taxonomy" id="2812953"/>
    <lineage>
        <taxon>Bacteria</taxon>
        <taxon>Pseudomonadati</taxon>
        <taxon>Balneolota</taxon>
        <taxon>Balneolia</taxon>
        <taxon>Balneolales</taxon>
        <taxon>Cyclonatronaceae</taxon>
        <taxon>Natronogracilivirga</taxon>
    </lineage>
</organism>
<gene>
    <name evidence="2" type="ORF">NATSA_01380</name>
</gene>
<dbReference type="RefSeq" id="WP_210509665.1">
    <property type="nucleotide sequence ID" value="NZ_JAFIDN010000001.1"/>
</dbReference>
<proteinExistence type="predicted"/>